<dbReference type="InterPro" id="IPR036736">
    <property type="entry name" value="ACP-like_sf"/>
</dbReference>
<dbReference type="PANTHER" id="PTHR43775:SF45">
    <property type="entry name" value="CONIDIAL PIGMENT POLYKETIDE SYNTHASE ALB1"/>
    <property type="match status" value="1"/>
</dbReference>
<dbReference type="InterPro" id="IPR016036">
    <property type="entry name" value="Malonyl_transacylase_ACP-bd"/>
</dbReference>
<feature type="region of interest" description="Disordered" evidence="6">
    <location>
        <begin position="1642"/>
        <end position="1680"/>
    </location>
</feature>
<dbReference type="Pfam" id="PF02801">
    <property type="entry name" value="Ketoacyl-synt_C"/>
    <property type="match status" value="1"/>
</dbReference>
<name>A0A514YR67_9HYPO</name>
<dbReference type="Gene3D" id="3.40.47.10">
    <property type="match status" value="1"/>
</dbReference>
<dbReference type="SUPFAM" id="SSF55048">
    <property type="entry name" value="Probable ACP-binding domain of malonyl-CoA ACP transacylase"/>
    <property type="match status" value="1"/>
</dbReference>
<dbReference type="PROSITE" id="PS50075">
    <property type="entry name" value="CARRIER"/>
    <property type="match status" value="1"/>
</dbReference>
<dbReference type="Pfam" id="PF00550">
    <property type="entry name" value="PP-binding"/>
    <property type="match status" value="1"/>
</dbReference>
<keyword evidence="1" id="KW-0596">Phosphopantetheine</keyword>
<dbReference type="PROSITE" id="PS00012">
    <property type="entry name" value="PHOSPHOPANTETHEINE"/>
    <property type="match status" value="1"/>
</dbReference>
<organism evidence="10">
    <name type="scientific">Aschersonia paraphysata</name>
    <dbReference type="NCBI Taxonomy" id="370937"/>
    <lineage>
        <taxon>Eukaryota</taxon>
        <taxon>Fungi</taxon>
        <taxon>Dikarya</taxon>
        <taxon>Ascomycota</taxon>
        <taxon>Pezizomycotina</taxon>
        <taxon>Sordariomycetes</taxon>
        <taxon>Hypocreomycetidae</taxon>
        <taxon>Hypocreales</taxon>
        <taxon>Clavicipitaceae</taxon>
        <taxon>Aschersonia</taxon>
    </lineage>
</organism>
<dbReference type="Pfam" id="PF00109">
    <property type="entry name" value="ketoacyl-synt"/>
    <property type="match status" value="1"/>
</dbReference>
<evidence type="ECO:0000313" key="10">
    <source>
        <dbReference type="EMBL" id="QDK64760.1"/>
    </source>
</evidence>
<dbReference type="Gene3D" id="3.10.129.110">
    <property type="entry name" value="Polyketide synthase dehydratase"/>
    <property type="match status" value="1"/>
</dbReference>
<dbReference type="InterPro" id="IPR006162">
    <property type="entry name" value="Ppantetheine_attach_site"/>
</dbReference>
<dbReference type="InterPro" id="IPR042104">
    <property type="entry name" value="PKS_dehydratase_sf"/>
</dbReference>
<dbReference type="Gene3D" id="1.10.1200.10">
    <property type="entry name" value="ACP-like"/>
    <property type="match status" value="1"/>
</dbReference>
<gene>
    <name evidence="10" type="primary">ashP</name>
</gene>
<dbReference type="InterPro" id="IPR029058">
    <property type="entry name" value="AB_hydrolase_fold"/>
</dbReference>
<feature type="compositionally biased region" description="Low complexity" evidence="6">
    <location>
        <begin position="1646"/>
        <end position="1659"/>
    </location>
</feature>
<feature type="domain" description="Carrier" evidence="7">
    <location>
        <begin position="1685"/>
        <end position="1767"/>
    </location>
</feature>
<feature type="active site" description="Proton acceptor; for dehydratase activity" evidence="5">
    <location>
        <position position="1345"/>
    </location>
</feature>
<dbReference type="InterPro" id="IPR020841">
    <property type="entry name" value="PKS_Beta-ketoAc_synthase_dom"/>
</dbReference>
<dbReference type="Gene3D" id="3.40.50.1820">
    <property type="entry name" value="alpha/beta hydrolase"/>
    <property type="match status" value="1"/>
</dbReference>
<dbReference type="Gene3D" id="3.30.70.3290">
    <property type="match status" value="1"/>
</dbReference>
<dbReference type="InterPro" id="IPR016035">
    <property type="entry name" value="Acyl_Trfase/lysoPLipase"/>
</dbReference>
<dbReference type="InterPro" id="IPR009081">
    <property type="entry name" value="PP-bd_ACP"/>
</dbReference>
<dbReference type="FunFam" id="3.10.129.110:FF:000001">
    <property type="entry name" value="Sterigmatocystin biosynthesis polyketide synthase"/>
    <property type="match status" value="1"/>
</dbReference>
<keyword evidence="2" id="KW-0597">Phosphoprotein</keyword>
<evidence type="ECO:0000256" key="1">
    <source>
        <dbReference type="ARBA" id="ARBA00022450"/>
    </source>
</evidence>
<dbReference type="InterPro" id="IPR018201">
    <property type="entry name" value="Ketoacyl_synth_AS"/>
</dbReference>
<sequence length="2110" mass="228292">MADNFQVVTFGDLSTPYFAELQKLVFHKTDFVLTSLFDDTYRALRAELSRLPPSQKASLPQSSNLLELLAGSDASSTRNCALTGALACLYQIASLVSYIGKTKVSYPQNSTCCISGGCFGLLASVAVSCSETVVDLVSITPDTVALAFRLGLLVQARTDSVVPSSSDGSSSYSYVLPGADETLVARLVDEYCQLRDLSTLSRVYISALSVGSITVSGPPAELKEFMSLHPELKSAKLQINGLFHSSWLYTPQDVAELVATFDAGLKSRTSHLDIMPNSVENKEQYSRGVTCESLLRVAISDILLHRLRWDLVVKGTVTAVQRSASASAVDVLPFAAGSVEGMASSIRASAGVDRVQIQDTLPAPPPEEDARKDKRATRSKIAIIGFSGRFPEADDNKEFWELLAAGLDVHKEIPKDRFDPWLYYDAAGKKKNTSCVTKGCFVRNPDLFDSRFFSMSPREADQADPAQRLVLMTAYEAMEMAGFVPDSSPSTQRSRVGVFYGTASDDYREINAAQNVDTYFVPGGSRAFLPGRVNYHFRFSGPSFDVDTACSSGLAAVHIACNSLWSQDCDVAVAGGTNILTNPDNWCGLDRAHFLSRTGNCNTFDDAADGYCRSDSVATVLLKRLDDALLDGDPIFGTILGAYTNHSAEAVSMTRPHSGAQRAIFSRILNAASVDGSDVSYVEMHGTGTQHGDACEMDSVLSVFAPQGSGARDKALFLGSAKANIGHAESASGVASLIKVLLMMQNHAIPPHVGIKTKINRNFPTDLAQRNVHIAMKTTPWPRPDPRDRPHGRRAFVNNFGAAGGNSSVLIEDGPVPILPETGDGDHVDGCWATHVVAVSAKTQASFKNNLAALVGHLDAHPDVSLDSLSYTTTARRAHYAFRTAVAGTSVDEIKRALQSVADREKHLSVAGGGPPIGFCFTGQGSQYLGMGKRLFSLPRFREFMVGLDETAGRQGFPSFLDVIQGRGETPVEQMAPVKVQLAITCLQMALGKLLIALGVTPRLVVGHSLGEYAAMNVAGVIGDADTIHLVGSRARLLEKHCAVGTHAMLAIKASAVKVASLKAASHPDLDIACVNGPEETVVAGSNEQIESFKAALSSQSIKSTTVKVQFAFHSAQVEPLLDEFRRICSSVTLRDPSFPILSPMMAKVINKAADMGSTSDYLARHCRESVRFHDCLSWARQSSLLPDRTTWVEIGPHPLCSNMLRSVLGSSTKTLPCLRRGEDDWAVFLPTLMSLYDSGLPVDWIEYHHGGGSKKRKQVIQLPAYQWDLKSHWIPYEHDWCLTKGDAPTVPLQAPTPSPSRAEAKFSTTSVQDVVYERYAADESCITARSDVQHPDFREVLLAHKVNGRPLCTSSVYADMAMTLFARLLDKSPIAFDKTDIGIEVANMAVDKSLILDESSNTALTQLLEMKAHVKWSTRQATFSLSSIASDGKATEHHAKCTGSFTEKSRWRAEWKRHDFLIKARVQHLRQSAHSDDDDGGETAAAHLIKTGLFYKLFSALVDYEAPFKGCRELVMRSADMESTAKVKFNTPPGTSDKWMNPPYWIDSLGQITGFTMNGNDQVDSKTQVYINHGWDNMKLSERLSDQKTYTTYVKMQPRDKGSYSGDVYVFGPGMDEVVAVYEGVTFAAVPRKVLDRVLPKKGQATGEATATRSTTSSREAKTAPESAPAGYNIPTSETQPLPQLVVPEKQGVAAEKLKLIIAEEVGASLSDIEDDAELAALGVDSLLALTMSDRMLEELKLKVDSTCFITCTTVAELLEAIVGPPSPSSGSGSVADTPLKTPDAEPEYGTFGALQSLDAAAMALDSNGLPSLGGGIDDGQAEPMLLNPAAAAAMTKQPPQTVAVPPASSVLLQGDPTTCTRKMWLFPDGSGIAASYMPLPDLDAKRVAVFGLNSPYVKRTDSIVPCQFHELTAVYLAEIRRRQPAGPYVFGGWSAGGISAYEAAQELAAAGETIDGLILLDTPKPIDLKELPSRLYGQLDGLNVFGIGNSRPPPWLLTHFALFSAILDTFKPRPWRAATPLRAWAIWAQHGVDEAGSIAISPDDPDNVAWLLKRRVQESLVANGWDQLVGSDNVTPFIVEGAHHFNMLKQPAVKQVCDYMQRIMKSLD</sequence>
<dbReference type="Gene3D" id="3.40.366.10">
    <property type="entry name" value="Malonyl-Coenzyme A Acyl Carrier Protein, domain 2"/>
    <property type="match status" value="2"/>
</dbReference>
<dbReference type="SMART" id="SM00825">
    <property type="entry name" value="PKS_KS"/>
    <property type="match status" value="1"/>
</dbReference>
<dbReference type="InterPro" id="IPR014030">
    <property type="entry name" value="Ketoacyl_synth_N"/>
</dbReference>
<evidence type="ECO:0000256" key="4">
    <source>
        <dbReference type="ARBA" id="ARBA00023268"/>
    </source>
</evidence>
<dbReference type="CDD" id="cd00833">
    <property type="entry name" value="PKS"/>
    <property type="match status" value="1"/>
</dbReference>
<feature type="region of interest" description="C-terminal hotdog fold" evidence="5">
    <location>
        <begin position="1487"/>
        <end position="1637"/>
    </location>
</feature>
<dbReference type="InterPro" id="IPR030918">
    <property type="entry name" value="PT_fungal_PKS"/>
</dbReference>
<accession>A0A514YR67</accession>
<dbReference type="SMART" id="SM00827">
    <property type="entry name" value="PKS_AT"/>
    <property type="match status" value="1"/>
</dbReference>
<dbReference type="GO" id="GO:0006633">
    <property type="term" value="P:fatty acid biosynthetic process"/>
    <property type="evidence" value="ECO:0007669"/>
    <property type="project" value="InterPro"/>
</dbReference>
<keyword evidence="3" id="KW-0808">Transferase</keyword>
<dbReference type="InterPro" id="IPR001031">
    <property type="entry name" value="Thioesterase"/>
</dbReference>
<dbReference type="NCBIfam" id="TIGR04532">
    <property type="entry name" value="PT_fungal_PKS"/>
    <property type="match status" value="1"/>
</dbReference>
<dbReference type="Pfam" id="PF00698">
    <property type="entry name" value="Acyl_transf_1"/>
    <property type="match status" value="1"/>
</dbReference>
<dbReference type="Pfam" id="PF16073">
    <property type="entry name" value="SAT"/>
    <property type="match status" value="1"/>
</dbReference>
<dbReference type="InterPro" id="IPR016039">
    <property type="entry name" value="Thiolase-like"/>
</dbReference>
<dbReference type="InterPro" id="IPR050091">
    <property type="entry name" value="PKS_NRPS_Biosynth_Enz"/>
</dbReference>
<dbReference type="PROSITE" id="PS00606">
    <property type="entry name" value="KS3_1"/>
    <property type="match status" value="1"/>
</dbReference>
<evidence type="ECO:0000256" key="2">
    <source>
        <dbReference type="ARBA" id="ARBA00022553"/>
    </source>
</evidence>
<dbReference type="EMBL" id="MK449412">
    <property type="protein sequence ID" value="QDK64760.1"/>
    <property type="molecule type" value="Genomic_DNA"/>
</dbReference>
<feature type="region of interest" description="N-terminal hotdog fold" evidence="5">
    <location>
        <begin position="1313"/>
        <end position="1453"/>
    </location>
</feature>
<evidence type="ECO:0000256" key="3">
    <source>
        <dbReference type="ARBA" id="ARBA00022679"/>
    </source>
</evidence>
<dbReference type="SUPFAM" id="SSF47336">
    <property type="entry name" value="ACP-like"/>
    <property type="match status" value="1"/>
</dbReference>
<evidence type="ECO:0000259" key="7">
    <source>
        <dbReference type="PROSITE" id="PS50075"/>
    </source>
</evidence>
<protein>
    <submittedName>
        <fullName evidence="10">AshP</fullName>
    </submittedName>
</protein>
<feature type="domain" description="Ketosynthase family 3 (KS3)" evidence="8">
    <location>
        <begin position="378"/>
        <end position="813"/>
    </location>
</feature>
<dbReference type="InterPro" id="IPR014043">
    <property type="entry name" value="Acyl_transferase_dom"/>
</dbReference>
<feature type="domain" description="PKS/mFAS DH" evidence="9">
    <location>
        <begin position="1313"/>
        <end position="1637"/>
    </location>
</feature>
<dbReference type="PROSITE" id="PS52019">
    <property type="entry name" value="PKS_MFAS_DH"/>
    <property type="match status" value="1"/>
</dbReference>
<dbReference type="SUPFAM" id="SSF52151">
    <property type="entry name" value="FabD/lysophospholipase-like"/>
    <property type="match status" value="1"/>
</dbReference>
<evidence type="ECO:0000259" key="9">
    <source>
        <dbReference type="PROSITE" id="PS52019"/>
    </source>
</evidence>
<dbReference type="InterPro" id="IPR001227">
    <property type="entry name" value="Ac_transferase_dom_sf"/>
</dbReference>
<dbReference type="Pfam" id="PF22621">
    <property type="entry name" value="CurL-like_PKS_C"/>
    <property type="match status" value="1"/>
</dbReference>
<evidence type="ECO:0000256" key="6">
    <source>
        <dbReference type="SAM" id="MobiDB-lite"/>
    </source>
</evidence>
<dbReference type="SUPFAM" id="SSF53901">
    <property type="entry name" value="Thiolase-like"/>
    <property type="match status" value="1"/>
</dbReference>
<dbReference type="InterPro" id="IPR032088">
    <property type="entry name" value="SAT"/>
</dbReference>
<proteinExistence type="predicted"/>
<dbReference type="PROSITE" id="PS52004">
    <property type="entry name" value="KS3_2"/>
    <property type="match status" value="1"/>
</dbReference>
<dbReference type="InterPro" id="IPR049900">
    <property type="entry name" value="PKS_mFAS_DH"/>
</dbReference>
<dbReference type="GO" id="GO:0004315">
    <property type="term" value="F:3-oxoacyl-[acyl-carrier-protein] synthase activity"/>
    <property type="evidence" value="ECO:0007669"/>
    <property type="project" value="InterPro"/>
</dbReference>
<dbReference type="GO" id="GO:0004312">
    <property type="term" value="F:fatty acid synthase activity"/>
    <property type="evidence" value="ECO:0007669"/>
    <property type="project" value="TreeGrafter"/>
</dbReference>
<evidence type="ECO:0000256" key="5">
    <source>
        <dbReference type="PROSITE-ProRule" id="PRU01363"/>
    </source>
</evidence>
<evidence type="ECO:0000259" key="8">
    <source>
        <dbReference type="PROSITE" id="PS52004"/>
    </source>
</evidence>
<dbReference type="InterPro" id="IPR014031">
    <property type="entry name" value="Ketoacyl_synth_C"/>
</dbReference>
<dbReference type="PANTHER" id="PTHR43775">
    <property type="entry name" value="FATTY ACID SYNTHASE"/>
    <property type="match status" value="1"/>
</dbReference>
<dbReference type="GO" id="GO:0044550">
    <property type="term" value="P:secondary metabolite biosynthetic process"/>
    <property type="evidence" value="ECO:0007669"/>
    <property type="project" value="TreeGrafter"/>
</dbReference>
<feature type="active site" description="Proton donor; for dehydratase activity" evidence="5">
    <location>
        <position position="1548"/>
    </location>
</feature>
<dbReference type="Pfam" id="PF00975">
    <property type="entry name" value="Thioesterase"/>
    <property type="match status" value="1"/>
</dbReference>
<keyword evidence="4" id="KW-0511">Multifunctional enzyme</keyword>
<dbReference type="SUPFAM" id="SSF53474">
    <property type="entry name" value="alpha/beta-Hydrolases"/>
    <property type="match status" value="1"/>
</dbReference>
<reference evidence="10" key="1">
    <citation type="journal article" date="2019" name="Angew. Chem. Int. Ed. Engl.">
        <title>Enantioselective phenol coupling by laccases in the biosynthesis of fungal dimeric naphthopyrones.</title>
        <authorList>
            <person name="Obermaier S."/>
            <person name="Thiele W."/>
            <person name="Furtges L."/>
            <person name="Muller M."/>
        </authorList>
    </citation>
    <scope>NUCLEOTIDE SEQUENCE</scope>
    <source>
        <strain evidence="10">BCC11964</strain>
    </source>
</reference>